<feature type="short sequence motif" description="Q motif" evidence="6">
    <location>
        <begin position="117"/>
        <end position="145"/>
    </location>
</feature>
<dbReference type="EMBL" id="JH598253">
    <property type="status" value="NOT_ANNOTATED_CDS"/>
    <property type="molecule type" value="Genomic_DNA"/>
</dbReference>
<evidence type="ECO:0000256" key="7">
    <source>
        <dbReference type="RuleBase" id="RU365068"/>
    </source>
</evidence>
<dbReference type="EC" id="3.6.4.13" evidence="7"/>
<dbReference type="SUPFAM" id="SSF52540">
    <property type="entry name" value="P-loop containing nucleoside triphosphate hydrolases"/>
    <property type="match status" value="1"/>
</dbReference>
<dbReference type="EnsemblProtists" id="HpaT801025">
    <property type="protein sequence ID" value="HpaP801025"/>
    <property type="gene ID" value="HpaG801025"/>
</dbReference>
<dbReference type="InterPro" id="IPR011545">
    <property type="entry name" value="DEAD/DEAH_box_helicase_dom"/>
</dbReference>
<evidence type="ECO:0000256" key="5">
    <source>
        <dbReference type="ARBA" id="ARBA00022884"/>
    </source>
</evidence>
<reference evidence="13" key="2">
    <citation type="submission" date="2015-06" db="UniProtKB">
        <authorList>
            <consortium name="EnsemblProtists"/>
        </authorList>
    </citation>
    <scope>IDENTIFICATION</scope>
    <source>
        <strain evidence="13">Emoy2</strain>
    </source>
</reference>
<feature type="region of interest" description="Disordered" evidence="9">
    <location>
        <begin position="733"/>
        <end position="825"/>
    </location>
</feature>
<keyword evidence="4 7" id="KW-0067">ATP-binding</keyword>
<evidence type="ECO:0000256" key="1">
    <source>
        <dbReference type="ARBA" id="ARBA00022741"/>
    </source>
</evidence>
<feature type="domain" description="DEAD-box RNA helicase Q" evidence="12">
    <location>
        <begin position="117"/>
        <end position="145"/>
    </location>
</feature>
<keyword evidence="5 7" id="KW-0694">RNA-binding</keyword>
<evidence type="ECO:0000259" key="10">
    <source>
        <dbReference type="PROSITE" id="PS51192"/>
    </source>
</evidence>
<dbReference type="PROSITE" id="PS51194">
    <property type="entry name" value="HELICASE_CTER"/>
    <property type="match status" value="1"/>
</dbReference>
<feature type="domain" description="Helicase ATP-binding" evidence="10">
    <location>
        <begin position="148"/>
        <end position="324"/>
    </location>
</feature>
<evidence type="ECO:0000259" key="11">
    <source>
        <dbReference type="PROSITE" id="PS51194"/>
    </source>
</evidence>
<dbReference type="GO" id="GO:0003723">
    <property type="term" value="F:RNA binding"/>
    <property type="evidence" value="ECO:0007669"/>
    <property type="project" value="UniProtKB-UniRule"/>
</dbReference>
<dbReference type="PANTHER" id="PTHR24031">
    <property type="entry name" value="RNA HELICASE"/>
    <property type="match status" value="1"/>
</dbReference>
<dbReference type="CDD" id="cd17941">
    <property type="entry name" value="DEADc_DDX10"/>
    <property type="match status" value="1"/>
</dbReference>
<feature type="compositionally biased region" description="Basic and acidic residues" evidence="9">
    <location>
        <begin position="735"/>
        <end position="748"/>
    </location>
</feature>
<feature type="domain" description="Helicase C-terminal" evidence="11">
    <location>
        <begin position="350"/>
        <end position="499"/>
    </location>
</feature>
<proteinExistence type="inferred from homology"/>
<dbReference type="eggNOG" id="KOG0343">
    <property type="taxonomic scope" value="Eukaryota"/>
</dbReference>
<dbReference type="Pfam" id="PF13959">
    <property type="entry name" value="CTE_SPB4"/>
    <property type="match status" value="1"/>
</dbReference>
<keyword evidence="2 7" id="KW-0378">Hydrolase</keyword>
<feature type="compositionally biased region" description="Basic and acidic residues" evidence="9">
    <location>
        <begin position="58"/>
        <end position="69"/>
    </location>
</feature>
<dbReference type="InterPro" id="IPR014001">
    <property type="entry name" value="Helicase_ATP-bd"/>
</dbReference>
<dbReference type="SMART" id="SM00490">
    <property type="entry name" value="HELICc"/>
    <property type="match status" value="1"/>
</dbReference>
<dbReference type="VEuPathDB" id="FungiDB:HpaG801025"/>
<dbReference type="PROSITE" id="PS51192">
    <property type="entry name" value="HELICASE_ATP_BIND_1"/>
    <property type="match status" value="1"/>
</dbReference>
<evidence type="ECO:0000256" key="8">
    <source>
        <dbReference type="SAM" id="Coils"/>
    </source>
</evidence>
<evidence type="ECO:0000313" key="13">
    <source>
        <dbReference type="EnsemblProtists" id="HpaP801025"/>
    </source>
</evidence>
<dbReference type="CDD" id="cd18787">
    <property type="entry name" value="SF2_C_DEAD"/>
    <property type="match status" value="1"/>
</dbReference>
<keyword evidence="3 7" id="KW-0347">Helicase</keyword>
<comment type="domain">
    <text evidence="7">The Q motif is unique to and characteristic of the DEAD box family of RNA helicases and controls ATP binding and hydrolysis.</text>
</comment>
<dbReference type="InterPro" id="IPR001650">
    <property type="entry name" value="Helicase_C-like"/>
</dbReference>
<dbReference type="InterPro" id="IPR014014">
    <property type="entry name" value="RNA_helicase_DEAD_Q_motif"/>
</dbReference>
<evidence type="ECO:0000256" key="2">
    <source>
        <dbReference type="ARBA" id="ARBA00022801"/>
    </source>
</evidence>
<dbReference type="HOGENOM" id="CLU_003041_26_1_1"/>
<accession>M4B426</accession>
<dbReference type="SMART" id="SM00487">
    <property type="entry name" value="DEXDc"/>
    <property type="match status" value="1"/>
</dbReference>
<evidence type="ECO:0000313" key="14">
    <source>
        <dbReference type="Proteomes" id="UP000011713"/>
    </source>
</evidence>
<dbReference type="GO" id="GO:0016887">
    <property type="term" value="F:ATP hydrolysis activity"/>
    <property type="evidence" value="ECO:0007669"/>
    <property type="project" value="RHEA"/>
</dbReference>
<dbReference type="InterPro" id="IPR000629">
    <property type="entry name" value="RNA-helicase_DEAD-box_CS"/>
</dbReference>
<dbReference type="PROSITE" id="PS00039">
    <property type="entry name" value="DEAD_ATP_HELICASE"/>
    <property type="match status" value="1"/>
</dbReference>
<feature type="coiled-coil region" evidence="8">
    <location>
        <begin position="576"/>
        <end position="613"/>
    </location>
</feature>
<dbReference type="GO" id="GO:0003724">
    <property type="term" value="F:RNA helicase activity"/>
    <property type="evidence" value="ECO:0007669"/>
    <property type="project" value="UniProtKB-EC"/>
</dbReference>
<comment type="function">
    <text evidence="7">RNA helicase.</text>
</comment>
<dbReference type="InParanoid" id="M4B426"/>
<feature type="compositionally biased region" description="Acidic residues" evidence="9">
    <location>
        <begin position="778"/>
        <end position="788"/>
    </location>
</feature>
<dbReference type="SMART" id="SM01178">
    <property type="entry name" value="DUF4217"/>
    <property type="match status" value="1"/>
</dbReference>
<dbReference type="GO" id="GO:0005524">
    <property type="term" value="F:ATP binding"/>
    <property type="evidence" value="ECO:0007669"/>
    <property type="project" value="UniProtKB-UniRule"/>
</dbReference>
<dbReference type="OMA" id="LYRERWC"/>
<dbReference type="AlphaFoldDB" id="M4B426"/>
<dbReference type="PROSITE" id="PS51195">
    <property type="entry name" value="Q_MOTIF"/>
    <property type="match status" value="1"/>
</dbReference>
<sequence>MHQSTEPRASCTSSITSQPLAEISTKPKRNRNASPSRPAIPKSSMASRAFRQAHSRAKPIDRHDTDKSNRHSNNGPAISVADAAVKQNERERLEIERLEARITEQTPARGSQLGDATSFDLFPLSENSRRGLRLCGFVTPTKIQVGALPHALAGRDVLAAAKTGSGKTLAFLLPVLEKLFRLRWSVEDGLGALVISPTRELALQIFEVLRNVGKAHTFSAGLVIGGKNFREEQLRLVRMNLLVCTPGRLLQHMEQTPAFDASNLQVLVLDEADRILDLGFQKQLTAILEHLPPAGARQTMLFSATQTKSVKDLAALSLREPEYVAVHEHSTNATPKGLTQSYVVTPLERKLDVLLSFIKSHLKQKTIVFLSTCRQVRYVHSVFCKLQPGIPLCALHGKYKQGKRVEVYYEFLNKPAAVLFATDIAARGLDFPQVDWVLQLDCPEDTANYIHRVGRTARYNKQGKALMCLVPSEVDGMLKRLEAAKVPISETKLNPAKTTSCRQKVASVVAGDKDIKALAQKAFMSYVRSVYLQPDREVFDATALPLDAFAESLGLPGAPRMPFLSKMKAEHEKGGNEALRDELRGKKNVNRKLQQLKEKIKAEKARKRLARQLATMDPKEQEEAINKVEMNQEDNELDEVEAEEDSLMVVKRVHNWADDDEPLDLEALDRRKQKKQKRLRVDSEVINTSKIVFDEDGNSGTIADGLAARNSTSSDFTNVEQHAKEYTEQVAARLAAKDAKDRRLEKERVRAKHHKKRMQVKGERDEDSDDNGPRLAVDSDDDDDDKDDDMSGNRSESDHNGETSSDDDDANDDNNKKQTIDRQAVASQEAMALQMLQHR</sequence>
<dbReference type="Pfam" id="PF00271">
    <property type="entry name" value="Helicase_C"/>
    <property type="match status" value="1"/>
</dbReference>
<keyword evidence="8" id="KW-0175">Coiled coil</keyword>
<evidence type="ECO:0000256" key="9">
    <source>
        <dbReference type="SAM" id="MobiDB-lite"/>
    </source>
</evidence>
<name>M4B426_HYAAE</name>
<dbReference type="STRING" id="559515.M4B426"/>
<evidence type="ECO:0000256" key="4">
    <source>
        <dbReference type="ARBA" id="ARBA00022840"/>
    </source>
</evidence>
<feature type="region of interest" description="Disordered" evidence="9">
    <location>
        <begin position="1"/>
        <end position="86"/>
    </location>
</feature>
<evidence type="ECO:0000259" key="12">
    <source>
        <dbReference type="PROSITE" id="PS51195"/>
    </source>
</evidence>
<keyword evidence="1 7" id="KW-0547">Nucleotide-binding</keyword>
<feature type="compositionally biased region" description="Basic residues" evidence="9">
    <location>
        <begin position="749"/>
        <end position="759"/>
    </location>
</feature>
<feature type="compositionally biased region" description="Basic and acidic residues" evidence="9">
    <location>
        <begin position="789"/>
        <end position="801"/>
    </location>
</feature>
<dbReference type="Pfam" id="PF00270">
    <property type="entry name" value="DEAD"/>
    <property type="match status" value="1"/>
</dbReference>
<evidence type="ECO:0000256" key="6">
    <source>
        <dbReference type="PROSITE-ProRule" id="PRU00552"/>
    </source>
</evidence>
<comment type="similarity">
    <text evidence="7">Belongs to the DEAD box helicase family.</text>
</comment>
<organism evidence="13 14">
    <name type="scientific">Hyaloperonospora arabidopsidis (strain Emoy2)</name>
    <name type="common">Downy mildew agent</name>
    <name type="synonym">Peronospora arabidopsidis</name>
    <dbReference type="NCBI Taxonomy" id="559515"/>
    <lineage>
        <taxon>Eukaryota</taxon>
        <taxon>Sar</taxon>
        <taxon>Stramenopiles</taxon>
        <taxon>Oomycota</taxon>
        <taxon>Peronosporomycetes</taxon>
        <taxon>Peronosporales</taxon>
        <taxon>Peronosporaceae</taxon>
        <taxon>Hyaloperonospora</taxon>
    </lineage>
</organism>
<dbReference type="Proteomes" id="UP000011713">
    <property type="component" value="Unassembled WGS sequence"/>
</dbReference>
<feature type="compositionally biased region" description="Polar residues" evidence="9">
    <location>
        <begin position="1"/>
        <end position="19"/>
    </location>
</feature>
<protein>
    <recommendedName>
        <fullName evidence="7">ATP-dependent RNA helicase</fullName>
        <ecNumber evidence="7">3.6.4.13</ecNumber>
    </recommendedName>
</protein>
<keyword evidence="14" id="KW-1185">Reference proteome</keyword>
<comment type="catalytic activity">
    <reaction evidence="7">
        <text>ATP + H2O = ADP + phosphate + H(+)</text>
        <dbReference type="Rhea" id="RHEA:13065"/>
        <dbReference type="ChEBI" id="CHEBI:15377"/>
        <dbReference type="ChEBI" id="CHEBI:15378"/>
        <dbReference type="ChEBI" id="CHEBI:30616"/>
        <dbReference type="ChEBI" id="CHEBI:43474"/>
        <dbReference type="ChEBI" id="CHEBI:456216"/>
        <dbReference type="EC" id="3.6.4.13"/>
    </reaction>
</comment>
<evidence type="ECO:0000256" key="3">
    <source>
        <dbReference type="ARBA" id="ARBA00022806"/>
    </source>
</evidence>
<dbReference type="InterPro" id="IPR025313">
    <property type="entry name" value="SPB4-like_CTE"/>
</dbReference>
<dbReference type="Gene3D" id="3.40.50.300">
    <property type="entry name" value="P-loop containing nucleotide triphosphate hydrolases"/>
    <property type="match status" value="2"/>
</dbReference>
<dbReference type="InterPro" id="IPR027417">
    <property type="entry name" value="P-loop_NTPase"/>
</dbReference>
<reference evidence="14" key="1">
    <citation type="journal article" date="2010" name="Science">
        <title>Signatures of adaptation to obligate biotrophy in the Hyaloperonospora arabidopsidis genome.</title>
        <authorList>
            <person name="Baxter L."/>
            <person name="Tripathy S."/>
            <person name="Ishaque N."/>
            <person name="Boot N."/>
            <person name="Cabral A."/>
            <person name="Kemen E."/>
            <person name="Thines M."/>
            <person name="Ah-Fong A."/>
            <person name="Anderson R."/>
            <person name="Badejoko W."/>
            <person name="Bittner-Eddy P."/>
            <person name="Boore J.L."/>
            <person name="Chibucos M.C."/>
            <person name="Coates M."/>
            <person name="Dehal P."/>
            <person name="Delehaunty K."/>
            <person name="Dong S."/>
            <person name="Downton P."/>
            <person name="Dumas B."/>
            <person name="Fabro G."/>
            <person name="Fronick C."/>
            <person name="Fuerstenberg S.I."/>
            <person name="Fulton L."/>
            <person name="Gaulin E."/>
            <person name="Govers F."/>
            <person name="Hughes L."/>
            <person name="Humphray S."/>
            <person name="Jiang R.H."/>
            <person name="Judelson H."/>
            <person name="Kamoun S."/>
            <person name="Kyung K."/>
            <person name="Meijer H."/>
            <person name="Minx P."/>
            <person name="Morris P."/>
            <person name="Nelson J."/>
            <person name="Phuntumart V."/>
            <person name="Qutob D."/>
            <person name="Rehmany A."/>
            <person name="Rougon-Cardoso A."/>
            <person name="Ryden P."/>
            <person name="Torto-Alalibo T."/>
            <person name="Studholme D."/>
            <person name="Wang Y."/>
            <person name="Win J."/>
            <person name="Wood J."/>
            <person name="Clifton S.W."/>
            <person name="Rogers J."/>
            <person name="Van den Ackerveken G."/>
            <person name="Jones J.D."/>
            <person name="McDowell J.M."/>
            <person name="Beynon J."/>
            <person name="Tyler B.M."/>
        </authorList>
    </citation>
    <scope>NUCLEOTIDE SEQUENCE [LARGE SCALE GENOMIC DNA]</scope>
    <source>
        <strain evidence="14">Emoy2</strain>
    </source>
</reference>